<organism evidence="1 2">
    <name type="scientific">Gordonia crocea</name>
    <dbReference type="NCBI Taxonomy" id="589162"/>
    <lineage>
        <taxon>Bacteria</taxon>
        <taxon>Bacillati</taxon>
        <taxon>Actinomycetota</taxon>
        <taxon>Actinomycetes</taxon>
        <taxon>Mycobacteriales</taxon>
        <taxon>Gordoniaceae</taxon>
        <taxon>Gordonia</taxon>
    </lineage>
</organism>
<accession>A0A7M3SUU9</accession>
<proteinExistence type="predicted"/>
<evidence type="ECO:0000313" key="1">
    <source>
        <dbReference type="EMBL" id="GED96423.1"/>
    </source>
</evidence>
<dbReference type="EMBL" id="BJOU01000001">
    <property type="protein sequence ID" value="GED96423.1"/>
    <property type="molecule type" value="Genomic_DNA"/>
</dbReference>
<name>A0A7M3SUU9_9ACTN</name>
<reference evidence="2" key="1">
    <citation type="submission" date="2019-06" db="EMBL/GenBank/DDBJ databases">
        <title>Gordonia isolated from sludge of a wastewater treatment plant.</title>
        <authorList>
            <person name="Tamura T."/>
            <person name="Aoyama K."/>
            <person name="Kang Y."/>
            <person name="Saito S."/>
            <person name="Akiyama N."/>
            <person name="Yazawa K."/>
            <person name="Gonoi T."/>
            <person name="Mikami Y."/>
        </authorList>
    </citation>
    <scope>NUCLEOTIDE SEQUENCE [LARGE SCALE GENOMIC DNA]</scope>
    <source>
        <strain evidence="2">NBRC 107697</strain>
    </source>
</reference>
<sequence length="85" mass="9507">MDCSWRAQGDQVRVSIGNRSRSRVECTVGALGALSRSTTLRAGGSDTLTVQRDPESTRWYRVNCTSRTGEPEAVDQRDSFVVWRD</sequence>
<keyword evidence="2" id="KW-1185">Reference proteome</keyword>
<gene>
    <name evidence="1" type="ORF">nbrc107697_04620</name>
</gene>
<dbReference type="Proteomes" id="UP000444980">
    <property type="component" value="Unassembled WGS sequence"/>
</dbReference>
<comment type="caution">
    <text evidence="1">The sequence shown here is derived from an EMBL/GenBank/DDBJ whole genome shotgun (WGS) entry which is preliminary data.</text>
</comment>
<evidence type="ECO:0000313" key="2">
    <source>
        <dbReference type="Proteomes" id="UP000444980"/>
    </source>
</evidence>
<dbReference type="AlphaFoldDB" id="A0A7M3SUU9"/>
<protein>
    <submittedName>
        <fullName evidence="1">Uncharacterized protein</fullName>
    </submittedName>
</protein>